<comment type="caution">
    <text evidence="2">The sequence shown here is derived from an EMBL/GenBank/DDBJ whole genome shotgun (WGS) entry which is preliminary data.</text>
</comment>
<keyword evidence="1" id="KW-0812">Transmembrane</keyword>
<sequence length="126" mass="14517">MIKLKRSYQGGWTFLGLLTFLLVAGIFVAVGFKLAPAYADHQTLKSIMRSVELDQQMLAKNKRQIELSIRKKMGINNLRLPQEFIKITKDKGEVTMDVDYEVRIPMFYNVAAVVMFKEQYKGKPID</sequence>
<evidence type="ECO:0000313" key="2">
    <source>
        <dbReference type="EMBL" id="RDE22699.1"/>
    </source>
</evidence>
<dbReference type="Proteomes" id="UP000253769">
    <property type="component" value="Unassembled WGS sequence"/>
</dbReference>
<dbReference type="EMBL" id="QQOH01000002">
    <property type="protein sequence ID" value="RDE22699.1"/>
    <property type="molecule type" value="Genomic_DNA"/>
</dbReference>
<proteinExistence type="predicted"/>
<evidence type="ECO:0000256" key="1">
    <source>
        <dbReference type="SAM" id="Phobius"/>
    </source>
</evidence>
<feature type="transmembrane region" description="Helical" evidence="1">
    <location>
        <begin position="12"/>
        <end position="32"/>
    </location>
</feature>
<dbReference type="InterPro" id="IPR032314">
    <property type="entry name" value="DUF4845"/>
</dbReference>
<reference evidence="2 3" key="1">
    <citation type="submission" date="2018-07" db="EMBL/GenBank/DDBJ databases">
        <title>Motiliproteus coralliicola sp. nov., a bacterium isolated from Coral.</title>
        <authorList>
            <person name="Wang G."/>
        </authorList>
    </citation>
    <scope>NUCLEOTIDE SEQUENCE [LARGE SCALE GENOMIC DNA]</scope>
    <source>
        <strain evidence="2 3">C34</strain>
    </source>
</reference>
<keyword evidence="1" id="KW-0472">Membrane</keyword>
<accession>A0A369WNQ5</accession>
<gene>
    <name evidence="2" type="ORF">DV711_08965</name>
</gene>
<dbReference type="RefSeq" id="WP_114695332.1">
    <property type="nucleotide sequence ID" value="NZ_QQOH01000002.1"/>
</dbReference>
<keyword evidence="3" id="KW-1185">Reference proteome</keyword>
<keyword evidence="1" id="KW-1133">Transmembrane helix</keyword>
<organism evidence="2 3">
    <name type="scientific">Motiliproteus coralliicola</name>
    <dbReference type="NCBI Taxonomy" id="2283196"/>
    <lineage>
        <taxon>Bacteria</taxon>
        <taxon>Pseudomonadati</taxon>
        <taxon>Pseudomonadota</taxon>
        <taxon>Gammaproteobacteria</taxon>
        <taxon>Oceanospirillales</taxon>
        <taxon>Oceanospirillaceae</taxon>
        <taxon>Motiliproteus</taxon>
    </lineage>
</organism>
<protein>
    <submittedName>
        <fullName evidence="2">DUF4845 domain-containing protein</fullName>
    </submittedName>
</protein>
<dbReference type="OrthoDB" id="6078083at2"/>
<dbReference type="Pfam" id="PF16137">
    <property type="entry name" value="DUF4845"/>
    <property type="match status" value="1"/>
</dbReference>
<name>A0A369WNQ5_9GAMM</name>
<evidence type="ECO:0000313" key="3">
    <source>
        <dbReference type="Proteomes" id="UP000253769"/>
    </source>
</evidence>
<dbReference type="AlphaFoldDB" id="A0A369WNQ5"/>